<accession>A0A367EXN6</accession>
<sequence length="454" mass="50006">MSHNQESAREGGNDRLRQARRLKRLTQEAVAHELTDLAERLHAAGELPRRTSISVRQYRRWESMSSRWPHKDHRLLLERFFGQSTAALGFAPHQPEDRAPLEMSGDRDATGSGNLLPMRRRTVLTTGAALGLMAAAQPGLPWLTTVTPDQESAGPGRQELELLRQSALNLDAIDQRYGGDQLVATARAHLMWIGQLLERDTYPDGIARDLRGIAGQFTISLGWFCYDADQQGSARMHYADGLSAALSVNDNPLATRVLSNMALQSVHLDKGREALKFARLAQVCADEWAAPPRVIALLAVREAQAFAVLGDEPAFQRAIRRAWTAFDLDVTDRDPHWAAFLNPAEMKTLEGAGRLTLGQYAHAVRLLAEAAESQPLEYSRNRVMALGNLAHAAVKADDIDRAVEAVAGSLDLVESGLSSTRAKRRLAEVRDGLTPYRASGQVREVTERLIANIA</sequence>
<dbReference type="OrthoDB" id="3213425at2"/>
<gene>
    <name evidence="2" type="ORF">DQ384_34715</name>
</gene>
<proteinExistence type="predicted"/>
<dbReference type="Proteomes" id="UP000253094">
    <property type="component" value="Unassembled WGS sequence"/>
</dbReference>
<reference evidence="2 3" key="1">
    <citation type="submission" date="2018-06" db="EMBL/GenBank/DDBJ databases">
        <title>Sphaerisporangium craniellae sp. nov., isolated from a marine sponge in the South China Sea.</title>
        <authorList>
            <person name="Li L."/>
        </authorList>
    </citation>
    <scope>NUCLEOTIDE SEQUENCE [LARGE SCALE GENOMIC DNA]</scope>
    <source>
        <strain evidence="2 3">CCTCC AA 208026</strain>
    </source>
</reference>
<keyword evidence="3" id="KW-1185">Reference proteome</keyword>
<evidence type="ECO:0000313" key="2">
    <source>
        <dbReference type="EMBL" id="RCG22761.1"/>
    </source>
</evidence>
<comment type="caution">
    <text evidence="2">The sequence shown here is derived from an EMBL/GenBank/DDBJ whole genome shotgun (WGS) entry which is preliminary data.</text>
</comment>
<protein>
    <recommendedName>
        <fullName evidence="4">XRE family transcriptional regulator</fullName>
    </recommendedName>
</protein>
<organism evidence="2 3">
    <name type="scientific">Sphaerisporangium album</name>
    <dbReference type="NCBI Taxonomy" id="509200"/>
    <lineage>
        <taxon>Bacteria</taxon>
        <taxon>Bacillati</taxon>
        <taxon>Actinomycetota</taxon>
        <taxon>Actinomycetes</taxon>
        <taxon>Streptosporangiales</taxon>
        <taxon>Streptosporangiaceae</taxon>
        <taxon>Sphaerisporangium</taxon>
    </lineage>
</organism>
<dbReference type="AlphaFoldDB" id="A0A367EXN6"/>
<feature type="compositionally biased region" description="Basic and acidic residues" evidence="1">
    <location>
        <begin position="94"/>
        <end position="109"/>
    </location>
</feature>
<feature type="region of interest" description="Disordered" evidence="1">
    <location>
        <begin position="90"/>
        <end position="114"/>
    </location>
</feature>
<dbReference type="EMBL" id="QOIL01000027">
    <property type="protein sequence ID" value="RCG22761.1"/>
    <property type="molecule type" value="Genomic_DNA"/>
</dbReference>
<dbReference type="InterPro" id="IPR001387">
    <property type="entry name" value="Cro/C1-type_HTH"/>
</dbReference>
<dbReference type="RefSeq" id="WP_114033122.1">
    <property type="nucleotide sequence ID" value="NZ_QOIL01000027.1"/>
</dbReference>
<evidence type="ECO:0008006" key="4">
    <source>
        <dbReference type="Google" id="ProtNLM"/>
    </source>
</evidence>
<dbReference type="CDD" id="cd00093">
    <property type="entry name" value="HTH_XRE"/>
    <property type="match status" value="1"/>
</dbReference>
<evidence type="ECO:0000313" key="3">
    <source>
        <dbReference type="Proteomes" id="UP000253094"/>
    </source>
</evidence>
<evidence type="ECO:0000256" key="1">
    <source>
        <dbReference type="SAM" id="MobiDB-lite"/>
    </source>
</evidence>
<name>A0A367EXN6_9ACTN</name>